<evidence type="ECO:0000313" key="2">
    <source>
        <dbReference type="EMBL" id="MCH7321981.1"/>
    </source>
</evidence>
<dbReference type="Gene3D" id="3.30.1180.10">
    <property type="match status" value="1"/>
</dbReference>
<comment type="caution">
    <text evidence="2">The sequence shown here is derived from an EMBL/GenBank/DDBJ whole genome shotgun (WGS) entry which is preliminary data.</text>
</comment>
<dbReference type="InterPro" id="IPR050270">
    <property type="entry name" value="DegV_domain_contain"/>
</dbReference>
<dbReference type="InterPro" id="IPR003797">
    <property type="entry name" value="DegV"/>
</dbReference>
<accession>A0ABS9UCA6</accession>
<keyword evidence="3" id="KW-1185">Reference proteome</keyword>
<dbReference type="PANTHER" id="PTHR33434">
    <property type="entry name" value="DEGV DOMAIN-CONTAINING PROTEIN DR_1986-RELATED"/>
    <property type="match status" value="1"/>
</dbReference>
<dbReference type="SUPFAM" id="SSF82549">
    <property type="entry name" value="DAK1/DegV-like"/>
    <property type="match status" value="1"/>
</dbReference>
<gene>
    <name evidence="2" type="ORF">LZ480_08755</name>
</gene>
<dbReference type="Proteomes" id="UP001316087">
    <property type="component" value="Unassembled WGS sequence"/>
</dbReference>
<dbReference type="NCBIfam" id="TIGR00762">
    <property type="entry name" value="DegV"/>
    <property type="match status" value="1"/>
</dbReference>
<dbReference type="RefSeq" id="WP_241369028.1">
    <property type="nucleotide sequence ID" value="NZ_JAKZFC010000002.1"/>
</dbReference>
<dbReference type="PANTHER" id="PTHR33434:SF2">
    <property type="entry name" value="FATTY ACID-BINDING PROTEIN TM_1468"/>
    <property type="match status" value="1"/>
</dbReference>
<keyword evidence="1" id="KW-0446">Lipid-binding</keyword>
<organism evidence="2 3">
    <name type="scientific">Solibacillus palustris</name>
    <dbReference type="NCBI Taxonomy" id="2908203"/>
    <lineage>
        <taxon>Bacteria</taxon>
        <taxon>Bacillati</taxon>
        <taxon>Bacillota</taxon>
        <taxon>Bacilli</taxon>
        <taxon>Bacillales</taxon>
        <taxon>Caryophanaceae</taxon>
        <taxon>Solibacillus</taxon>
    </lineage>
</organism>
<proteinExistence type="predicted"/>
<name>A0ABS9UCA6_9BACL</name>
<dbReference type="Gene3D" id="3.40.50.10170">
    <property type="match status" value="1"/>
</dbReference>
<sequence>MIKITADSTCDLSPELLAKYDISLASLHVLINEEDYLDGVNITPKDIFHYVSVENKSCSTAAINTYEYEQFFKPYTKQYEAIIHISLGSEFSSCHQNACLAAQSFENIIVIDSQNLSTGSGLLVLEAAELAAQGYTAKEIEARILAQVPEIEASFVIDKMDYLKRGGRCSSVEAFGATLLKIKPSIEVTHGKMEVGKKYRGQFASSLEKYVKDRLENRTDIDLSRIFITHPDCPDELVEQVKTMIQRQMQFDEILITNAGCTVSTHCGPSTLGILFKRTIK</sequence>
<dbReference type="EMBL" id="JAKZFC010000002">
    <property type="protein sequence ID" value="MCH7321981.1"/>
    <property type="molecule type" value="Genomic_DNA"/>
</dbReference>
<evidence type="ECO:0000313" key="3">
    <source>
        <dbReference type="Proteomes" id="UP001316087"/>
    </source>
</evidence>
<dbReference type="Pfam" id="PF02645">
    <property type="entry name" value="DegV"/>
    <property type="match status" value="1"/>
</dbReference>
<reference evidence="2 3" key="1">
    <citation type="submission" date="2022-03" db="EMBL/GenBank/DDBJ databases">
        <authorList>
            <person name="Jo J.-H."/>
            <person name="Im W.-T."/>
        </authorList>
    </citation>
    <scope>NUCLEOTIDE SEQUENCE [LARGE SCALE GENOMIC DNA]</scope>
    <source>
        <strain evidence="2 3">MA9</strain>
    </source>
</reference>
<evidence type="ECO:0000256" key="1">
    <source>
        <dbReference type="ARBA" id="ARBA00023121"/>
    </source>
</evidence>
<protein>
    <submittedName>
        <fullName evidence="2">DegV family protein</fullName>
    </submittedName>
</protein>
<dbReference type="InterPro" id="IPR043168">
    <property type="entry name" value="DegV_C"/>
</dbReference>
<dbReference type="PROSITE" id="PS51482">
    <property type="entry name" value="DEGV"/>
    <property type="match status" value="1"/>
</dbReference>